<evidence type="ECO:0000256" key="10">
    <source>
        <dbReference type="SAM" id="MobiDB-lite"/>
    </source>
</evidence>
<dbReference type="InterPro" id="IPR003594">
    <property type="entry name" value="HATPase_dom"/>
</dbReference>
<evidence type="ECO:0000313" key="14">
    <source>
        <dbReference type="EMBL" id="GFH37512.1"/>
    </source>
</evidence>
<feature type="domain" description="Histidine kinase" evidence="12">
    <location>
        <begin position="312"/>
        <end position="531"/>
    </location>
</feature>
<dbReference type="PANTHER" id="PTHR43304">
    <property type="entry name" value="PHYTOCHROME-LIKE PROTEIN CPH1"/>
    <property type="match status" value="1"/>
</dbReference>
<dbReference type="CDD" id="cd06225">
    <property type="entry name" value="HAMP"/>
    <property type="match status" value="1"/>
</dbReference>
<dbReference type="Gene3D" id="3.30.565.10">
    <property type="entry name" value="Histidine kinase-like ATPase, C-terminal domain"/>
    <property type="match status" value="1"/>
</dbReference>
<dbReference type="RefSeq" id="WP_173265259.1">
    <property type="nucleotide sequence ID" value="NZ_BLLG01000010.1"/>
</dbReference>
<dbReference type="Pfam" id="PF00672">
    <property type="entry name" value="HAMP"/>
    <property type="match status" value="1"/>
</dbReference>
<dbReference type="InterPro" id="IPR004358">
    <property type="entry name" value="Sig_transdc_His_kin-like_C"/>
</dbReference>
<dbReference type="SMART" id="SM00388">
    <property type="entry name" value="HisKA"/>
    <property type="match status" value="1"/>
</dbReference>
<evidence type="ECO:0000256" key="8">
    <source>
        <dbReference type="ARBA" id="ARBA00022989"/>
    </source>
</evidence>
<keyword evidence="5" id="KW-0808">Transferase</keyword>
<dbReference type="SUPFAM" id="SSF55874">
    <property type="entry name" value="ATPase domain of HSP90 chaperone/DNA topoisomerase II/histidine kinase"/>
    <property type="match status" value="1"/>
</dbReference>
<dbReference type="InterPro" id="IPR052162">
    <property type="entry name" value="Sensor_kinase/Photoreceptor"/>
</dbReference>
<feature type="compositionally biased region" description="Low complexity" evidence="10">
    <location>
        <begin position="630"/>
        <end position="652"/>
    </location>
</feature>
<dbReference type="SUPFAM" id="SSF158472">
    <property type="entry name" value="HAMP domain-like"/>
    <property type="match status" value="1"/>
</dbReference>
<dbReference type="Proteomes" id="UP000484988">
    <property type="component" value="Unassembled WGS sequence"/>
</dbReference>
<evidence type="ECO:0000256" key="1">
    <source>
        <dbReference type="ARBA" id="ARBA00000085"/>
    </source>
</evidence>
<dbReference type="EMBL" id="BLLG01000010">
    <property type="protein sequence ID" value="GFH37512.1"/>
    <property type="molecule type" value="Genomic_DNA"/>
</dbReference>
<dbReference type="SMART" id="SM00387">
    <property type="entry name" value="HATPase_c"/>
    <property type="match status" value="1"/>
</dbReference>
<dbReference type="PROSITE" id="PS50109">
    <property type="entry name" value="HIS_KIN"/>
    <property type="match status" value="1"/>
</dbReference>
<dbReference type="InterPro" id="IPR003660">
    <property type="entry name" value="HAMP_dom"/>
</dbReference>
<dbReference type="InterPro" id="IPR005467">
    <property type="entry name" value="His_kinase_dom"/>
</dbReference>
<feature type="compositionally biased region" description="Gly residues" evidence="10">
    <location>
        <begin position="571"/>
        <end position="613"/>
    </location>
</feature>
<dbReference type="Pfam" id="PF02518">
    <property type="entry name" value="HATPase_c"/>
    <property type="match status" value="1"/>
</dbReference>
<keyword evidence="6 11" id="KW-0812">Transmembrane</keyword>
<dbReference type="GO" id="GO:0000155">
    <property type="term" value="F:phosphorelay sensor kinase activity"/>
    <property type="evidence" value="ECO:0007669"/>
    <property type="project" value="InterPro"/>
</dbReference>
<evidence type="ECO:0000256" key="7">
    <source>
        <dbReference type="ARBA" id="ARBA00022777"/>
    </source>
</evidence>
<dbReference type="SUPFAM" id="SSF47384">
    <property type="entry name" value="Homodimeric domain of signal transducing histidine kinase"/>
    <property type="match status" value="1"/>
</dbReference>
<dbReference type="InterPro" id="IPR036890">
    <property type="entry name" value="HATPase_C_sf"/>
</dbReference>
<comment type="subcellular location">
    <subcellularLocation>
        <location evidence="2">Cell membrane</location>
    </subcellularLocation>
</comment>
<dbReference type="Gene3D" id="6.10.340.10">
    <property type="match status" value="1"/>
</dbReference>
<keyword evidence="11" id="KW-0472">Membrane</keyword>
<dbReference type="Pfam" id="PF05227">
    <property type="entry name" value="CHASE3"/>
    <property type="match status" value="1"/>
</dbReference>
<evidence type="ECO:0000256" key="9">
    <source>
        <dbReference type="ARBA" id="ARBA00023012"/>
    </source>
</evidence>
<dbReference type="PANTHER" id="PTHR43304:SF1">
    <property type="entry name" value="PAC DOMAIN-CONTAINING PROTEIN"/>
    <property type="match status" value="1"/>
</dbReference>
<dbReference type="SMART" id="SM00304">
    <property type="entry name" value="HAMP"/>
    <property type="match status" value="1"/>
</dbReference>
<evidence type="ECO:0000256" key="11">
    <source>
        <dbReference type="SAM" id="Phobius"/>
    </source>
</evidence>
<proteinExistence type="predicted"/>
<evidence type="ECO:0000256" key="4">
    <source>
        <dbReference type="ARBA" id="ARBA00022553"/>
    </source>
</evidence>
<keyword evidence="7" id="KW-0418">Kinase</keyword>
<evidence type="ECO:0000256" key="6">
    <source>
        <dbReference type="ARBA" id="ARBA00022692"/>
    </source>
</evidence>
<protein>
    <recommendedName>
        <fullName evidence="3">histidine kinase</fullName>
        <ecNumber evidence="3">2.7.13.3</ecNumber>
    </recommendedName>
</protein>
<evidence type="ECO:0000256" key="5">
    <source>
        <dbReference type="ARBA" id="ARBA00022679"/>
    </source>
</evidence>
<dbReference type="GO" id="GO:0005886">
    <property type="term" value="C:plasma membrane"/>
    <property type="evidence" value="ECO:0007669"/>
    <property type="project" value="UniProtKB-SubCell"/>
</dbReference>
<sequence length="652" mass="68678">MTGNEDRRTPDGAPPARTRLTVPIWLGIVLAAILVVVAGIAVVGARLLSQTAAESDDLVDRIQPAQVDAYRLQKALLDQETGVRGFVLSRDVRWLEPYTRGQQEEESAERSLRGALAGDTALLAAVSRAAETAEAWRSGHAAPLVERAREGALAPSAEVELQSSKAAFDRLRVRFDELNAALGDERATAKAEMHRARTGHNWALGGMLAAFVVFAAALVIVLQRAVGRPLDRLRTAAERVADGDFEHRIEPAGPAETRRLAAAVEAMRVRVLDALRASQQREELLAARTAVLDEQAVELRRSNAELEQFAYVASHDLQEPLRKVASFCQLLEKRYGDRLDERAGQYIGFAVDGAKRMQVLINDLLTYSRVGRLGDSRGTVSLDAALDGALANLGSAVEEAGAVVERPDGPHTTTGDPVLLTMLWQNLIGNAVKFRSPDRPPVVRITADREDDGGTAVWHYRVEDNGIGIPEEFAEKVFVIFQRLHSRDAYGGTGIGLALCKKIVEHHGGHIWIDTAQRAGTRIHFTVPAVSAGEAAGGGELPCAASPAGERPAGDSSGRVPPGGDSSGREVPGGGSSGREVPGGGSSGREVPGGGSSGQEPPGGGSPGGGPPRGGFAHQEPSGGKPPGGEPEAPGTGRPTAGGPPLTAGDHR</sequence>
<comment type="catalytic activity">
    <reaction evidence="1">
        <text>ATP + protein L-histidine = ADP + protein N-phospho-L-histidine.</text>
        <dbReference type="EC" id="2.7.13.3"/>
    </reaction>
</comment>
<keyword evidence="4" id="KW-0597">Phosphoprotein</keyword>
<accession>A0A6A0AXB2</accession>
<feature type="region of interest" description="Disordered" evidence="10">
    <location>
        <begin position="538"/>
        <end position="652"/>
    </location>
</feature>
<keyword evidence="15" id="KW-1185">Reference proteome</keyword>
<evidence type="ECO:0000313" key="15">
    <source>
        <dbReference type="Proteomes" id="UP000484988"/>
    </source>
</evidence>
<feature type="transmembrane region" description="Helical" evidence="11">
    <location>
        <begin position="202"/>
        <end position="222"/>
    </location>
</feature>
<dbReference type="InterPro" id="IPR003661">
    <property type="entry name" value="HisK_dim/P_dom"/>
</dbReference>
<dbReference type="InterPro" id="IPR036097">
    <property type="entry name" value="HisK_dim/P_sf"/>
</dbReference>
<keyword evidence="8 11" id="KW-1133">Transmembrane helix</keyword>
<dbReference type="InterPro" id="IPR007891">
    <property type="entry name" value="CHASE3"/>
</dbReference>
<organism evidence="14 15">
    <name type="scientific">Streptomyces pacificus</name>
    <dbReference type="NCBI Taxonomy" id="2705029"/>
    <lineage>
        <taxon>Bacteria</taxon>
        <taxon>Bacillati</taxon>
        <taxon>Actinomycetota</taxon>
        <taxon>Actinomycetes</taxon>
        <taxon>Kitasatosporales</taxon>
        <taxon>Streptomycetaceae</taxon>
        <taxon>Streptomyces</taxon>
    </lineage>
</organism>
<feature type="domain" description="HAMP" evidence="13">
    <location>
        <begin position="224"/>
        <end position="276"/>
    </location>
</feature>
<gene>
    <name evidence="14" type="ORF">SCWH03_37500</name>
</gene>
<evidence type="ECO:0000259" key="12">
    <source>
        <dbReference type="PROSITE" id="PS50109"/>
    </source>
</evidence>
<dbReference type="Gene3D" id="1.10.287.130">
    <property type="match status" value="1"/>
</dbReference>
<feature type="transmembrane region" description="Helical" evidence="11">
    <location>
        <begin position="24"/>
        <end position="48"/>
    </location>
</feature>
<evidence type="ECO:0000259" key="13">
    <source>
        <dbReference type="PROSITE" id="PS50885"/>
    </source>
</evidence>
<name>A0A6A0AXB2_9ACTN</name>
<dbReference type="CDD" id="cd00082">
    <property type="entry name" value="HisKA"/>
    <property type="match status" value="1"/>
</dbReference>
<evidence type="ECO:0000256" key="3">
    <source>
        <dbReference type="ARBA" id="ARBA00012438"/>
    </source>
</evidence>
<dbReference type="Pfam" id="PF00512">
    <property type="entry name" value="HisKA"/>
    <property type="match status" value="1"/>
</dbReference>
<reference evidence="14 15" key="1">
    <citation type="submission" date="2020-02" db="EMBL/GenBank/DDBJ databases">
        <title>Whole Genome Shotgun Sequence of Streptomyces sp. strain CWH03.</title>
        <authorList>
            <person name="Dohra H."/>
            <person name="Kodani S."/>
            <person name="Yamamura H."/>
        </authorList>
    </citation>
    <scope>NUCLEOTIDE SEQUENCE [LARGE SCALE GENOMIC DNA]</scope>
    <source>
        <strain evidence="14 15">CWH03</strain>
    </source>
</reference>
<dbReference type="EC" id="2.7.13.3" evidence="3"/>
<keyword evidence="9" id="KW-0902">Two-component regulatory system</keyword>
<comment type="caution">
    <text evidence="14">The sequence shown here is derived from an EMBL/GenBank/DDBJ whole genome shotgun (WGS) entry which is preliminary data.</text>
</comment>
<dbReference type="AlphaFoldDB" id="A0A6A0AXB2"/>
<dbReference type="PRINTS" id="PR00344">
    <property type="entry name" value="BCTRLSENSOR"/>
</dbReference>
<dbReference type="PROSITE" id="PS50885">
    <property type="entry name" value="HAMP"/>
    <property type="match status" value="1"/>
</dbReference>
<evidence type="ECO:0000256" key="2">
    <source>
        <dbReference type="ARBA" id="ARBA00004236"/>
    </source>
</evidence>